<keyword evidence="3" id="KW-1185">Reference proteome</keyword>
<organism evidence="2 3">
    <name type="scientific">Senna tora</name>
    <dbReference type="NCBI Taxonomy" id="362788"/>
    <lineage>
        <taxon>Eukaryota</taxon>
        <taxon>Viridiplantae</taxon>
        <taxon>Streptophyta</taxon>
        <taxon>Embryophyta</taxon>
        <taxon>Tracheophyta</taxon>
        <taxon>Spermatophyta</taxon>
        <taxon>Magnoliopsida</taxon>
        <taxon>eudicotyledons</taxon>
        <taxon>Gunneridae</taxon>
        <taxon>Pentapetalae</taxon>
        <taxon>rosids</taxon>
        <taxon>fabids</taxon>
        <taxon>Fabales</taxon>
        <taxon>Fabaceae</taxon>
        <taxon>Caesalpinioideae</taxon>
        <taxon>Cassia clade</taxon>
        <taxon>Senna</taxon>
    </lineage>
</organism>
<gene>
    <name evidence="2" type="ORF">G2W53_041801</name>
</gene>
<sequence>MTHGEENMLQKFSNPVLEVA</sequence>
<reference evidence="2" key="1">
    <citation type="submission" date="2020-09" db="EMBL/GenBank/DDBJ databases">
        <title>Genome-Enabled Discovery of Anthraquinone Biosynthesis in Senna tora.</title>
        <authorList>
            <person name="Kang S.-H."/>
            <person name="Pandey R.P."/>
            <person name="Lee C.-M."/>
            <person name="Sim J.-S."/>
            <person name="Jeong J.-T."/>
            <person name="Choi B.-S."/>
            <person name="Jung M."/>
            <person name="Ginzburg D."/>
            <person name="Zhao K."/>
            <person name="Won S.Y."/>
            <person name="Oh T.-J."/>
            <person name="Yu Y."/>
            <person name="Kim N.-H."/>
            <person name="Lee O.R."/>
            <person name="Lee T.-H."/>
            <person name="Bashyal P."/>
            <person name="Kim T.-S."/>
            <person name="Lee W.-H."/>
            <person name="Kawkins C."/>
            <person name="Kim C.-K."/>
            <person name="Kim J.S."/>
            <person name="Ahn B.O."/>
            <person name="Rhee S.Y."/>
            <person name="Sohng J.K."/>
        </authorList>
    </citation>
    <scope>NUCLEOTIDE SEQUENCE</scope>
    <source>
        <tissue evidence="2">Leaf</tissue>
    </source>
</reference>
<dbReference type="Proteomes" id="UP000634136">
    <property type="component" value="Unassembled WGS sequence"/>
</dbReference>
<protein>
    <submittedName>
        <fullName evidence="2">Uncharacterized protein</fullName>
    </submittedName>
</protein>
<evidence type="ECO:0000313" key="2">
    <source>
        <dbReference type="EMBL" id="KAF7802690.1"/>
    </source>
</evidence>
<evidence type="ECO:0000313" key="3">
    <source>
        <dbReference type="Proteomes" id="UP000634136"/>
    </source>
</evidence>
<accession>A0A834SEB8</accession>
<feature type="region of interest" description="Disordered" evidence="1">
    <location>
        <begin position="1"/>
        <end position="20"/>
    </location>
</feature>
<dbReference type="AlphaFoldDB" id="A0A834SEB8"/>
<name>A0A834SEB8_9FABA</name>
<comment type="caution">
    <text evidence="2">The sequence shown here is derived from an EMBL/GenBank/DDBJ whole genome shotgun (WGS) entry which is preliminary data.</text>
</comment>
<evidence type="ECO:0000256" key="1">
    <source>
        <dbReference type="SAM" id="MobiDB-lite"/>
    </source>
</evidence>
<dbReference type="EMBL" id="JAAIUW010000013">
    <property type="protein sequence ID" value="KAF7802690.1"/>
    <property type="molecule type" value="Genomic_DNA"/>
</dbReference>
<proteinExistence type="predicted"/>